<evidence type="ECO:0000256" key="13">
    <source>
        <dbReference type="HAMAP-Rule" id="MF_03146"/>
    </source>
</evidence>
<dbReference type="GO" id="GO:0016020">
    <property type="term" value="C:membrane"/>
    <property type="evidence" value="ECO:0007669"/>
    <property type="project" value="UniProtKB-SubCell"/>
</dbReference>
<feature type="region of interest" description="Disordered" evidence="14">
    <location>
        <begin position="1002"/>
        <end position="1178"/>
    </location>
</feature>
<protein>
    <recommendedName>
        <fullName evidence="13">18S rRNA aminocarboxypropyltransferase</fullName>
        <ecNumber evidence="13">2.5.1.157</ecNumber>
    </recommendedName>
</protein>
<feature type="binding site" evidence="13">
    <location>
        <position position="846"/>
    </location>
    <ligand>
        <name>S-adenosyl-L-methionine</name>
        <dbReference type="ChEBI" id="CHEBI:59789"/>
    </ligand>
</feature>
<feature type="compositionally biased region" description="Acidic residues" evidence="14">
    <location>
        <begin position="1029"/>
        <end position="1048"/>
    </location>
</feature>
<feature type="region of interest" description="Disordered" evidence="14">
    <location>
        <begin position="495"/>
        <end position="538"/>
    </location>
</feature>
<dbReference type="Pfam" id="PF02883">
    <property type="entry name" value="Alpha_adaptinC2"/>
    <property type="match status" value="1"/>
</dbReference>
<keyword evidence="13" id="KW-0698">rRNA processing</keyword>
<feature type="binding site" evidence="13">
    <location>
        <position position="917"/>
    </location>
    <ligand>
        <name>S-adenosyl-L-methionine</name>
        <dbReference type="ChEBI" id="CHEBI:59789"/>
    </ligand>
</feature>
<evidence type="ECO:0000256" key="14">
    <source>
        <dbReference type="SAM" id="MobiDB-lite"/>
    </source>
</evidence>
<feature type="domain" description="VHS" evidence="15">
    <location>
        <begin position="192"/>
        <end position="328"/>
    </location>
</feature>
<dbReference type="InterPro" id="IPR008942">
    <property type="entry name" value="ENTH_VHS"/>
</dbReference>
<dbReference type="Gene3D" id="2.60.40.1230">
    <property type="match status" value="1"/>
</dbReference>
<dbReference type="Pfam" id="PF00790">
    <property type="entry name" value="VHS"/>
    <property type="match status" value="1"/>
</dbReference>
<dbReference type="GO" id="GO:1904047">
    <property type="term" value="F:S-adenosyl-L-methionine binding"/>
    <property type="evidence" value="ECO:0007669"/>
    <property type="project" value="UniProtKB-UniRule"/>
</dbReference>
<dbReference type="PROSITE" id="PS50180">
    <property type="entry name" value="GAE"/>
    <property type="match status" value="1"/>
</dbReference>
<evidence type="ECO:0000313" key="19">
    <source>
        <dbReference type="Proteomes" id="UP000249619"/>
    </source>
</evidence>
<organism evidence="18 19">
    <name type="scientific">Stemphylium lycopersici</name>
    <name type="common">Tomato gray leaf spot disease fungus</name>
    <name type="synonym">Thyrospora lycopersici</name>
    <dbReference type="NCBI Taxonomy" id="183478"/>
    <lineage>
        <taxon>Eukaryota</taxon>
        <taxon>Fungi</taxon>
        <taxon>Dikarya</taxon>
        <taxon>Ascomycota</taxon>
        <taxon>Pezizomycotina</taxon>
        <taxon>Dothideomycetes</taxon>
        <taxon>Pleosporomycetidae</taxon>
        <taxon>Pleosporales</taxon>
        <taxon>Pleosporineae</taxon>
        <taxon>Pleosporaceae</taxon>
        <taxon>Stemphylium</taxon>
    </lineage>
</organism>
<comment type="similarity">
    <text evidence="13">Belongs to the TDD superfamily. TSR3 family.</text>
</comment>
<evidence type="ECO:0000256" key="3">
    <source>
        <dbReference type="ARBA" id="ARBA00011446"/>
    </source>
</evidence>
<reference evidence="19" key="1">
    <citation type="submission" date="2018-05" db="EMBL/GenBank/DDBJ databases">
        <title>Draft genome sequence of Stemphylium lycopersici strain CIDEFI 213.</title>
        <authorList>
            <person name="Medina R."/>
            <person name="Franco M.E.E."/>
            <person name="Lucentini C.G."/>
            <person name="Saparrat M.C.N."/>
            <person name="Balatti P.A."/>
        </authorList>
    </citation>
    <scope>NUCLEOTIDE SEQUENCE [LARGE SCALE GENOMIC DNA]</scope>
    <source>
        <strain evidence="19">CIDEFI 213</strain>
    </source>
</reference>
<comment type="subunit">
    <text evidence="3">Component of the ESCRT-0 complex composed of HSE1 and VPS27.</text>
</comment>
<dbReference type="Proteomes" id="UP000249619">
    <property type="component" value="Unassembled WGS sequence"/>
</dbReference>
<dbReference type="GO" id="GO:0106388">
    <property type="term" value="F:rRNA small subunit aminocarboxypropyltransferase activity"/>
    <property type="evidence" value="ECO:0007669"/>
    <property type="project" value="UniProtKB-EC"/>
</dbReference>
<keyword evidence="4" id="KW-0813">Transport</keyword>
<comment type="subcellular location">
    <subcellularLocation>
        <location evidence="13">Cytoplasm</location>
    </subcellularLocation>
    <subcellularLocation>
        <location evidence="13">Nucleus</location>
    </subcellularLocation>
    <subcellularLocation>
        <location evidence="2">Golgi apparatus</location>
        <location evidence="2">trans-Golgi network</location>
    </subcellularLocation>
    <subcellularLocation>
        <location evidence="1">Membrane</location>
    </subcellularLocation>
</comment>
<dbReference type="GO" id="GO:0043328">
    <property type="term" value="P:protein transport to vacuole involved in ubiquitin-dependent protein catabolic process via the multivesicular body sorting pathway"/>
    <property type="evidence" value="ECO:0007669"/>
    <property type="project" value="TreeGrafter"/>
</dbReference>
<dbReference type="FunFam" id="1.20.5.170:FF:000024">
    <property type="entry name" value="VHS domain-containing protein"/>
    <property type="match status" value="1"/>
</dbReference>
<evidence type="ECO:0000256" key="1">
    <source>
        <dbReference type="ARBA" id="ARBA00004370"/>
    </source>
</evidence>
<dbReference type="InterPro" id="IPR007177">
    <property type="entry name" value="Tsr3_C"/>
</dbReference>
<dbReference type="PROSITE" id="PS50909">
    <property type="entry name" value="GAT"/>
    <property type="match status" value="1"/>
</dbReference>
<dbReference type="InterPro" id="IPR008152">
    <property type="entry name" value="Clathrin_a/b/g-adaptin_app_Ig"/>
</dbReference>
<dbReference type="SMART" id="SM00288">
    <property type="entry name" value="VHS"/>
    <property type="match status" value="1"/>
</dbReference>
<evidence type="ECO:0000256" key="8">
    <source>
        <dbReference type="ARBA" id="ARBA00023034"/>
    </source>
</evidence>
<dbReference type="Pfam" id="PF04068">
    <property type="entry name" value="Fer4_RLI"/>
    <property type="match status" value="1"/>
</dbReference>
<evidence type="ECO:0000256" key="5">
    <source>
        <dbReference type="ARBA" id="ARBA00022692"/>
    </source>
</evidence>
<feature type="compositionally biased region" description="Pro residues" evidence="14">
    <location>
        <begin position="614"/>
        <end position="623"/>
    </location>
</feature>
<evidence type="ECO:0000256" key="7">
    <source>
        <dbReference type="ARBA" id="ARBA00022989"/>
    </source>
</evidence>
<feature type="domain" description="GAE" evidence="16">
    <location>
        <begin position="690"/>
        <end position="806"/>
    </location>
</feature>
<dbReference type="GO" id="GO:0006895">
    <property type="term" value="P:Golgi to endosome transport"/>
    <property type="evidence" value="ECO:0007669"/>
    <property type="project" value="UniProtKB-ARBA"/>
</dbReference>
<feature type="compositionally biased region" description="Acidic residues" evidence="14">
    <location>
        <begin position="1123"/>
        <end position="1133"/>
    </location>
</feature>
<evidence type="ECO:0000256" key="10">
    <source>
        <dbReference type="ARBA" id="ARBA00023136"/>
    </source>
</evidence>
<dbReference type="GO" id="GO:0006896">
    <property type="term" value="P:Golgi to vacuole transport"/>
    <property type="evidence" value="ECO:0007669"/>
    <property type="project" value="TreeGrafter"/>
</dbReference>
<evidence type="ECO:0000256" key="9">
    <source>
        <dbReference type="ARBA" id="ARBA00023054"/>
    </source>
</evidence>
<dbReference type="FunFam" id="1.25.40.90:FF:000008">
    <property type="entry name" value="VHS domain protein"/>
    <property type="match status" value="1"/>
</dbReference>
<comment type="caution">
    <text evidence="18">The sequence shown here is derived from an EMBL/GenBank/DDBJ whole genome shotgun (WGS) entry which is preliminary data.</text>
</comment>
<evidence type="ECO:0000256" key="4">
    <source>
        <dbReference type="ARBA" id="ARBA00022448"/>
    </source>
</evidence>
<keyword evidence="6" id="KW-0653">Protein transport</keyword>
<dbReference type="InterPro" id="IPR002014">
    <property type="entry name" value="VHS_dom"/>
</dbReference>
<dbReference type="InterPro" id="IPR008153">
    <property type="entry name" value="GAE_dom"/>
</dbReference>
<dbReference type="GO" id="GO:0043130">
    <property type="term" value="F:ubiquitin binding"/>
    <property type="evidence" value="ECO:0007669"/>
    <property type="project" value="InterPro"/>
</dbReference>
<dbReference type="FunFam" id="1.20.58.160:FF:000003">
    <property type="entry name" value="VHS domain protein"/>
    <property type="match status" value="1"/>
</dbReference>
<dbReference type="SUPFAM" id="SSF161084">
    <property type="entry name" value="MAPEG domain-like"/>
    <property type="match status" value="1"/>
</dbReference>
<dbReference type="Pfam" id="PF03127">
    <property type="entry name" value="GAT"/>
    <property type="match status" value="1"/>
</dbReference>
<dbReference type="CDD" id="cd14235">
    <property type="entry name" value="GAT_GGA_fungi"/>
    <property type="match status" value="1"/>
</dbReference>
<dbReference type="InterPro" id="IPR007209">
    <property type="entry name" value="RNaseL-inhib-like_metal-bd_dom"/>
</dbReference>
<dbReference type="GO" id="GO:0000455">
    <property type="term" value="P:enzyme-directed rRNA pseudouridine synthesis"/>
    <property type="evidence" value="ECO:0007669"/>
    <property type="project" value="UniProtKB-UniRule"/>
</dbReference>
<dbReference type="CDD" id="cd16998">
    <property type="entry name" value="VHS_GGA_fungi"/>
    <property type="match status" value="1"/>
</dbReference>
<keyword evidence="10" id="KW-0472">Membrane</keyword>
<keyword evidence="8" id="KW-0333">Golgi apparatus</keyword>
<dbReference type="GO" id="GO:0005829">
    <property type="term" value="C:cytosol"/>
    <property type="evidence" value="ECO:0007669"/>
    <property type="project" value="GOC"/>
</dbReference>
<evidence type="ECO:0000313" key="18">
    <source>
        <dbReference type="EMBL" id="RAR14227.1"/>
    </source>
</evidence>
<keyword evidence="13" id="KW-0690">Ribosome biogenesis</keyword>
<comment type="function">
    <text evidence="11">May play a role in the regulation of membrane traffic through the trans-Golgi network.</text>
</comment>
<dbReference type="Gene3D" id="1.20.58.160">
    <property type="match status" value="1"/>
</dbReference>
<feature type="region of interest" description="Disordered" evidence="14">
    <location>
        <begin position="594"/>
        <end position="665"/>
    </location>
</feature>
<feature type="compositionally biased region" description="Basic and acidic residues" evidence="14">
    <location>
        <begin position="1095"/>
        <end position="1104"/>
    </location>
</feature>
<proteinExistence type="inferred from homology"/>
<feature type="region of interest" description="Disordered" evidence="14">
    <location>
        <begin position="789"/>
        <end position="826"/>
    </location>
</feature>
<dbReference type="GO" id="GO:0005802">
    <property type="term" value="C:trans-Golgi network"/>
    <property type="evidence" value="ECO:0007669"/>
    <property type="project" value="UniProtKB-ARBA"/>
</dbReference>
<dbReference type="HAMAP" id="MF_01116">
    <property type="entry name" value="TSR3"/>
    <property type="match status" value="1"/>
</dbReference>
<dbReference type="InterPro" id="IPR001129">
    <property type="entry name" value="Membr-assoc_MAPEG"/>
</dbReference>
<gene>
    <name evidence="13" type="primary">TSR3</name>
    <name evidence="18" type="ORF">DDE83_002339</name>
</gene>
<evidence type="ECO:0000256" key="12">
    <source>
        <dbReference type="ARBA" id="ARBA00065344"/>
    </source>
</evidence>
<feature type="domain" description="GAT" evidence="17">
    <location>
        <begin position="355"/>
        <end position="482"/>
    </location>
</feature>
<comment type="function">
    <text evidence="13">Aminocarboxypropyltransferase that catalyzes the aminocarboxypropyl transfer on pseudouridine at position 1191 (Psi1191) in 18S rRNA. It constitutes the last step in biosynthesis of the hypermodified N1-methyl-N3-(3-amino-3-carboxypropyl) pseudouridine (m1acp3-Psi) conserved in eukaryotic 18S rRNA.</text>
</comment>
<dbReference type="SUPFAM" id="SSF49348">
    <property type="entry name" value="Clathrin adaptor appendage domain"/>
    <property type="match status" value="1"/>
</dbReference>
<evidence type="ECO:0000256" key="2">
    <source>
        <dbReference type="ARBA" id="ARBA00004601"/>
    </source>
</evidence>
<dbReference type="Pfam" id="PF04034">
    <property type="entry name" value="Ribo_biogen_C"/>
    <property type="match status" value="1"/>
</dbReference>
<accession>A0A364NAK7</accession>
<keyword evidence="9" id="KW-0175">Coiled coil</keyword>
<evidence type="ECO:0000259" key="16">
    <source>
        <dbReference type="PROSITE" id="PS50180"/>
    </source>
</evidence>
<feature type="binding site" evidence="13">
    <location>
        <position position="932"/>
    </location>
    <ligand>
        <name>S-adenosyl-L-methionine</name>
        <dbReference type="ChEBI" id="CHEBI:59789"/>
    </ligand>
</feature>
<evidence type="ECO:0000256" key="6">
    <source>
        <dbReference type="ARBA" id="ARBA00022927"/>
    </source>
</evidence>
<keyword evidence="19" id="KW-1185">Reference proteome</keyword>
<keyword evidence="13" id="KW-0949">S-adenosyl-L-methionine</keyword>
<keyword evidence="7" id="KW-1133">Transmembrane helix</keyword>
<dbReference type="InterPro" id="IPR022968">
    <property type="entry name" value="Tsr3-like"/>
</dbReference>
<dbReference type="Gene3D" id="1.25.40.90">
    <property type="match status" value="1"/>
</dbReference>
<keyword evidence="13" id="KW-0963">Cytoplasm</keyword>
<evidence type="ECO:0000259" key="17">
    <source>
        <dbReference type="PROSITE" id="PS50909"/>
    </source>
</evidence>
<evidence type="ECO:0000259" key="15">
    <source>
        <dbReference type="PROSITE" id="PS50179"/>
    </source>
</evidence>
<comment type="catalytic activity">
    <reaction evidence="13">
        <text>an N(1)-methylpseudouridine in rRNA + S-adenosyl-L-methionine = N(1)-methyl-N(3)-[(3S)-3-amino-3-carboxypropyl]pseudouridine in rRNA + S-methyl-5'-thioadenosine + H(+)</text>
        <dbReference type="Rhea" id="RHEA:63296"/>
        <dbReference type="Rhea" id="RHEA-COMP:11634"/>
        <dbReference type="Rhea" id="RHEA-COMP:16310"/>
        <dbReference type="ChEBI" id="CHEBI:15378"/>
        <dbReference type="ChEBI" id="CHEBI:17509"/>
        <dbReference type="ChEBI" id="CHEBI:59789"/>
        <dbReference type="ChEBI" id="CHEBI:74890"/>
        <dbReference type="ChEBI" id="CHEBI:146234"/>
        <dbReference type="EC" id="2.5.1.157"/>
    </reaction>
</comment>
<dbReference type="GO" id="GO:0035091">
    <property type="term" value="F:phosphatidylinositol binding"/>
    <property type="evidence" value="ECO:0007669"/>
    <property type="project" value="InterPro"/>
</dbReference>
<sequence>MATKIGLGVPMPLLAPATATWAAPFAAYYIFLQNRIVYHRITNKTVLGDRCDESKGATDPLYVALRSQANFAENVPLILAVALLAELNGANRSYLNYALGALFALRVGHVELGLMAKGNAGFGRPIGFLAPEDGRRTEPSLKLRISHRHQFHPICSNTAGGAMEAASARMAARDRYGAFGEAPSSPLQRFISCDPQNFEPNLALNLEISDLINSKKGSAPREAAVTIVHYVNHRNQNVALLALNLLDICVKNCGYPFHLQISTKEFLNELVRRFPERPPLHSSRVQNKILELIEEWRQTICQTSRYKDDLGFIRDMHRLLSYKGYIFPEIRKEDAAVLNPSDNLRSAEEMAEEEREAQSAKLQELIRRGGPADLQEANKLMKVMAGYDTRNKTDWRAKAAEEVGRIQQKAKILEEMLQGYKPGDQIQEGDVFEELANALQSAQPKIQKMCEEDSEDHEAVAKLFEINDSIHRTIERYKLFKKGDIEAANNIPQGTLGRSGAGVSQGPNNTLNLIDFGDSEPTSESSQAPQQPPAAGNALEDDLLGLSLSGDTYGQSGSISLGGSNGSVLGMSGMGVPQSQAPQKASNQAITDLFNAGPKSSQSQVASPSSSTFSPPPPQPARTPDPFAALASTPRQASPFQYQQSVKPPAPASGTVDLLGGDVTAPTTNLAQSTSAANDDDEWNFASSVPDTSKEVTVTNTSVNILFNISRETDTSLLIQSRISNNTPLPVSGLTLQVAASKGAQLQLEPQSGVNLGPNQKFGITQTIRTHTHLDSLAHKQFKMVRHKKDFKGNNKFKNPAKARAPPRPRRASDEDENDAANPRPAKPEFKAACWDLGHCDAKRCSGKRLMRLGMMRELHVGQKFAGVVVSPKAKKIVSREDKELMEQYGAAVVEASWNRIDEVPFGRIGGKCERLLPYLVAANPTNYGRPWRLNCVEALAACFYICGHPEWAESILSTFSYGQAFLDINAALLKRYLACENEEQIKKAEEVWLEKIEREYNESRTEREEGAEEDEWAGGNMNRRVIDESSDDDDEEDEEDEDEEEDKIDPRNPYNIPESSDDEEEMAELRRRVLASKPFANPAPKDDDEEDEDEKKAPERIPRTEPAPKNGALEEQDRSEPGENDAEDDEFDSFMAAQPTTDRTGIASKQRNKAMDNKYKATFSSGSVKAPSGRGYQ</sequence>
<name>A0A364NAK7_STELY</name>
<comment type="catalytic activity">
    <reaction evidence="13">
        <text>N(1)-methylpseudouridine(1191) in yeast 18S rRNA + S-adenosyl-L-methionine = N(1)-methyl-N(3)-[(3S)-3-amino-3-carboxypropyl]pseudouridine(1191) in yeast 18S rRNA + S-methyl-5'-thioadenosine + H(+)</text>
        <dbReference type="Rhea" id="RHEA:63300"/>
        <dbReference type="Rhea" id="RHEA-COMP:13852"/>
        <dbReference type="Rhea" id="RHEA-COMP:16309"/>
        <dbReference type="ChEBI" id="CHEBI:15378"/>
        <dbReference type="ChEBI" id="CHEBI:17509"/>
        <dbReference type="ChEBI" id="CHEBI:59789"/>
        <dbReference type="ChEBI" id="CHEBI:74890"/>
        <dbReference type="ChEBI" id="CHEBI:146234"/>
    </reaction>
</comment>
<feature type="compositionally biased region" description="Low complexity" evidence="14">
    <location>
        <begin position="600"/>
        <end position="613"/>
    </location>
</feature>
<dbReference type="PANTHER" id="PTHR47180">
    <property type="entry name" value="ADP-RIBOSYLATION FACTOR-BINDING PROTEIN GGA1-RELATED"/>
    <property type="match status" value="1"/>
</dbReference>
<dbReference type="EMBL" id="QGDH01000024">
    <property type="protein sequence ID" value="RAR14227.1"/>
    <property type="molecule type" value="Genomic_DNA"/>
</dbReference>
<dbReference type="InterPro" id="IPR013041">
    <property type="entry name" value="Clathrin_app_Ig-like_sf"/>
</dbReference>
<feature type="compositionally biased region" description="Polar residues" evidence="14">
    <location>
        <begin position="633"/>
        <end position="646"/>
    </location>
</feature>
<dbReference type="InterPro" id="IPR052653">
    <property type="entry name" value="ARF-binding"/>
</dbReference>
<dbReference type="STRING" id="183478.A0A364NAK7"/>
<dbReference type="InterPro" id="IPR038425">
    <property type="entry name" value="GAT_sf"/>
</dbReference>
<dbReference type="GO" id="GO:0005634">
    <property type="term" value="C:nucleus"/>
    <property type="evidence" value="ECO:0007669"/>
    <property type="project" value="UniProtKB-SubCell"/>
</dbReference>
<dbReference type="AlphaFoldDB" id="A0A364NAK7"/>
<dbReference type="Gene3D" id="1.20.5.170">
    <property type="match status" value="1"/>
</dbReference>
<dbReference type="InterPro" id="IPR004152">
    <property type="entry name" value="GAT_dom"/>
</dbReference>
<feature type="compositionally biased region" description="Basic residues" evidence="14">
    <location>
        <begin position="799"/>
        <end position="810"/>
    </location>
</feature>
<dbReference type="PROSITE" id="PS50179">
    <property type="entry name" value="VHS"/>
    <property type="match status" value="1"/>
</dbReference>
<dbReference type="SMART" id="SM00809">
    <property type="entry name" value="Alpha_adaptinC2"/>
    <property type="match status" value="1"/>
</dbReference>
<feature type="binding site" evidence="13">
    <location>
        <position position="894"/>
    </location>
    <ligand>
        <name>S-adenosyl-L-methionine</name>
        <dbReference type="ChEBI" id="CHEBI:59789"/>
    </ligand>
</feature>
<comment type="subunit">
    <text evidence="12">Binds to ARF1 and ARF2.</text>
</comment>
<evidence type="ECO:0000256" key="11">
    <source>
        <dbReference type="ARBA" id="ARBA00053552"/>
    </source>
</evidence>
<dbReference type="PANTHER" id="PTHR47180:SF1">
    <property type="entry name" value="ADP-RIBOSYLATION FACTOR-BINDING PROTEIN GGA1-RELATED"/>
    <property type="match status" value="1"/>
</dbReference>
<keyword evidence="13" id="KW-0808">Transferase</keyword>
<dbReference type="EC" id="2.5.1.157" evidence="13"/>
<dbReference type="Pfam" id="PF01124">
    <property type="entry name" value="MAPEG"/>
    <property type="match status" value="1"/>
</dbReference>
<dbReference type="InterPro" id="IPR023352">
    <property type="entry name" value="MAPEG-like_dom_sf"/>
</dbReference>
<dbReference type="SUPFAM" id="SSF48464">
    <property type="entry name" value="ENTH/VHS domain"/>
    <property type="match status" value="1"/>
</dbReference>
<keyword evidence="5" id="KW-0812">Transmembrane</keyword>
<keyword evidence="13" id="KW-0539">Nucleus</keyword>
<dbReference type="SUPFAM" id="SSF89009">
    <property type="entry name" value="GAT-like domain"/>
    <property type="match status" value="1"/>
</dbReference>
<feature type="compositionally biased region" description="Polar residues" evidence="14">
    <location>
        <begin position="1139"/>
        <end position="1150"/>
    </location>
</feature>